<comment type="caution">
    <text evidence="3">The sequence shown here is derived from an EMBL/GenBank/DDBJ whole genome shotgun (WGS) entry which is preliminary data.</text>
</comment>
<keyword evidence="2" id="KW-0812">Transmembrane</keyword>
<feature type="compositionally biased region" description="Basic and acidic residues" evidence="1">
    <location>
        <begin position="691"/>
        <end position="700"/>
    </location>
</feature>
<dbReference type="PANTHER" id="PTHR31398">
    <property type="entry name" value="MEIOTIC NUCLEAR DIVISION PROTEIN 1 HOMOLOG"/>
    <property type="match status" value="1"/>
</dbReference>
<feature type="compositionally biased region" description="Polar residues" evidence="1">
    <location>
        <begin position="426"/>
        <end position="436"/>
    </location>
</feature>
<keyword evidence="4" id="KW-1185">Reference proteome</keyword>
<feature type="transmembrane region" description="Helical" evidence="2">
    <location>
        <begin position="322"/>
        <end position="345"/>
    </location>
</feature>
<evidence type="ECO:0000256" key="2">
    <source>
        <dbReference type="SAM" id="Phobius"/>
    </source>
</evidence>
<feature type="region of interest" description="Disordered" evidence="1">
    <location>
        <begin position="670"/>
        <end position="700"/>
    </location>
</feature>
<dbReference type="GO" id="GO:0005634">
    <property type="term" value="C:nucleus"/>
    <property type="evidence" value="ECO:0007669"/>
    <property type="project" value="TreeGrafter"/>
</dbReference>
<keyword evidence="2" id="KW-0472">Membrane</keyword>
<dbReference type="AlphaFoldDB" id="A0AAD1U3Y0"/>
<name>A0AAD1U3Y0_EUPCR</name>
<dbReference type="EMBL" id="CAMPGE010000130">
    <property type="protein sequence ID" value="CAI2358853.1"/>
    <property type="molecule type" value="Genomic_DNA"/>
</dbReference>
<feature type="region of interest" description="Disordered" evidence="1">
    <location>
        <begin position="591"/>
        <end position="621"/>
    </location>
</feature>
<dbReference type="GO" id="GO:0007131">
    <property type="term" value="P:reciprocal meiotic recombination"/>
    <property type="evidence" value="ECO:0007669"/>
    <property type="project" value="TreeGrafter"/>
</dbReference>
<reference evidence="3" key="1">
    <citation type="submission" date="2023-07" db="EMBL/GenBank/DDBJ databases">
        <authorList>
            <consortium name="AG Swart"/>
            <person name="Singh M."/>
            <person name="Singh A."/>
            <person name="Seah K."/>
            <person name="Emmerich C."/>
        </authorList>
    </citation>
    <scope>NUCLEOTIDE SEQUENCE</scope>
    <source>
        <strain evidence="3">DP1</strain>
    </source>
</reference>
<proteinExistence type="predicted"/>
<feature type="transmembrane region" description="Helical" evidence="2">
    <location>
        <begin position="39"/>
        <end position="58"/>
    </location>
</feature>
<evidence type="ECO:0000313" key="3">
    <source>
        <dbReference type="EMBL" id="CAI2358853.1"/>
    </source>
</evidence>
<evidence type="ECO:0000256" key="1">
    <source>
        <dbReference type="SAM" id="MobiDB-lite"/>
    </source>
</evidence>
<protein>
    <submittedName>
        <fullName evidence="3">Uncharacterized protein</fullName>
    </submittedName>
</protein>
<dbReference type="Proteomes" id="UP001295684">
    <property type="component" value="Unassembled WGS sequence"/>
</dbReference>
<dbReference type="PANTHER" id="PTHR31398:SF0">
    <property type="entry name" value="MEIOTIC NUCLEAR DIVISION PROTEIN 1 HOMOLOG"/>
    <property type="match status" value="1"/>
</dbReference>
<feature type="compositionally biased region" description="Basic and acidic residues" evidence="1">
    <location>
        <begin position="396"/>
        <end position="409"/>
    </location>
</feature>
<sequence length="700" mass="80906">MAGWLRNVGSKIGGVVKAIDLYGKRITLNYKGEDKFKTMFGGSVSIIVLIVLLGYAAYMVEVMFARRTVVYSTNSVIRDLTKDDLEHHPAEHGFAIAFGFRFNNVSLLDEEYLRMYKIRAYQYHSIVKPEGGWNETWTELELIKCGDTFPYQNKTLLKQFSIDQYVCIKPTNYSIVGNWYTDISKSIQIEISRCDTDERECDEEADINYHIYNQYFEILMINSYFDLKSFSEPIKNYLTQKFYYTYQEGTFLNTDIFLKENTINALDDYTLVDGRKDGTFYAVAEEKSDKYTDWSGMYSRISLYLDPESDTYTRAVFTLTDILASIGGIFSLLQSLAAVIVAFYADRVYNFSVISKIYTFDENELSEDPDENLNKIDEGSQKPINVEGENIYQNSHPDEFFSEEDKKGDSEEDEGGAPEDPAKPVNQKSYISSEQENSLRKKLRAKRRYAHTSLDLLYNLFCVIKCKKWCRNRYMNSKIYNKGLQRYSHDLDATNIALNLHQLNIFMNVLFTDRQRILSKFSRLRSVNNESCVTETKLDFVMPYRSKNFDQKLSKYQDGTDELIENIKENKLTELDKNLIKQIDPSWESKMENTPLNTLCKKDQGSGDSAQKKRNITSPEYKVSVSAKDVHIELQQRPPNKNYNVSSSSSFMNEEDMISAEVDDGGIAFGNKESILSKKEEKRSASYLAKINEDKNEENN</sequence>
<feature type="compositionally biased region" description="Basic and acidic residues" evidence="1">
    <location>
        <begin position="675"/>
        <end position="684"/>
    </location>
</feature>
<keyword evidence="2" id="KW-1133">Transmembrane helix</keyword>
<organism evidence="3 4">
    <name type="scientific">Euplotes crassus</name>
    <dbReference type="NCBI Taxonomy" id="5936"/>
    <lineage>
        <taxon>Eukaryota</taxon>
        <taxon>Sar</taxon>
        <taxon>Alveolata</taxon>
        <taxon>Ciliophora</taxon>
        <taxon>Intramacronucleata</taxon>
        <taxon>Spirotrichea</taxon>
        <taxon>Hypotrichia</taxon>
        <taxon>Euplotida</taxon>
        <taxon>Euplotidae</taxon>
        <taxon>Moneuplotes</taxon>
    </lineage>
</organism>
<evidence type="ECO:0000313" key="4">
    <source>
        <dbReference type="Proteomes" id="UP001295684"/>
    </source>
</evidence>
<feature type="region of interest" description="Disordered" evidence="1">
    <location>
        <begin position="395"/>
        <end position="438"/>
    </location>
</feature>
<accession>A0AAD1U3Y0</accession>
<gene>
    <name evidence="3" type="ORF">ECRASSUSDP1_LOCUS136</name>
</gene>